<dbReference type="PANTHER" id="PTHR10584:SF166">
    <property type="entry name" value="RIBOKINASE"/>
    <property type="match status" value="1"/>
</dbReference>
<evidence type="ECO:0000259" key="3">
    <source>
        <dbReference type="Pfam" id="PF00294"/>
    </source>
</evidence>
<evidence type="ECO:0000256" key="2">
    <source>
        <dbReference type="ARBA" id="ARBA00022777"/>
    </source>
</evidence>
<dbReference type="Proteomes" id="UP000597338">
    <property type="component" value="Unassembled WGS sequence"/>
</dbReference>
<evidence type="ECO:0000313" key="4">
    <source>
        <dbReference type="EMBL" id="GGC15347.1"/>
    </source>
</evidence>
<name>A0ABQ1L1F1_9SPHI</name>
<dbReference type="EMBL" id="BMIK01000001">
    <property type="protein sequence ID" value="GGC15347.1"/>
    <property type="molecule type" value="Genomic_DNA"/>
</dbReference>
<keyword evidence="1" id="KW-0808">Transferase</keyword>
<feature type="domain" description="Carbohydrate kinase PfkB" evidence="3">
    <location>
        <begin position="34"/>
        <end position="331"/>
    </location>
</feature>
<keyword evidence="2 4" id="KW-0418">Kinase</keyword>
<dbReference type="Pfam" id="PF00294">
    <property type="entry name" value="PfkB"/>
    <property type="match status" value="1"/>
</dbReference>
<evidence type="ECO:0000256" key="1">
    <source>
        <dbReference type="ARBA" id="ARBA00022679"/>
    </source>
</evidence>
<protein>
    <submittedName>
        <fullName evidence="4">Sugar kinase</fullName>
    </submittedName>
</protein>
<dbReference type="InterPro" id="IPR011611">
    <property type="entry name" value="PfkB_dom"/>
</dbReference>
<sequence>MNNPLTMSKNHTNRSGLLVAGNWILDQVKLIDKFPAEQSLVNILHEYTSNGGSAYNILMDLTKLEAPFRLEAVGLVGNDFNGIRIVDHCREAGIDVRQLQMIPDIPTSYTIVTSVKQTGKRTFFHHRGANSLLDMDHFDFRISNAKIFHLGYLLLLDRLDEIQPNGRTKASFVLENAKKEGFLTSIDLVSEDSDRFTTIIPCALPYVDYLFLNEYEASQLSGVNLMEVTDPAEMDRRCQDVFKVIFRMGVSEWIIIHHPDGVWASHRDGRQLFQPSLQLPQEKVIGANGAGDALAAGVLLGIHEGWNMEACLDLGVCAAAASLSHVTCSDGMLPHTDCLALSKVYGYREKKSRIGWES</sequence>
<keyword evidence="5" id="KW-1185">Reference proteome</keyword>
<proteinExistence type="predicted"/>
<accession>A0ABQ1L1F1</accession>
<dbReference type="GO" id="GO:0016301">
    <property type="term" value="F:kinase activity"/>
    <property type="evidence" value="ECO:0007669"/>
    <property type="project" value="UniProtKB-KW"/>
</dbReference>
<dbReference type="SUPFAM" id="SSF53613">
    <property type="entry name" value="Ribokinase-like"/>
    <property type="match status" value="1"/>
</dbReference>
<organism evidence="4 5">
    <name type="scientific">Parapedobacter defluvii</name>
    <dbReference type="NCBI Taxonomy" id="2045106"/>
    <lineage>
        <taxon>Bacteria</taxon>
        <taxon>Pseudomonadati</taxon>
        <taxon>Bacteroidota</taxon>
        <taxon>Sphingobacteriia</taxon>
        <taxon>Sphingobacteriales</taxon>
        <taxon>Sphingobacteriaceae</taxon>
        <taxon>Parapedobacter</taxon>
    </lineage>
</organism>
<gene>
    <name evidence="4" type="ORF">GCM10011386_03920</name>
</gene>
<dbReference type="InterPro" id="IPR029056">
    <property type="entry name" value="Ribokinase-like"/>
</dbReference>
<reference evidence="5" key="1">
    <citation type="journal article" date="2019" name="Int. J. Syst. Evol. Microbiol.">
        <title>The Global Catalogue of Microorganisms (GCM) 10K type strain sequencing project: providing services to taxonomists for standard genome sequencing and annotation.</title>
        <authorList>
            <consortium name="The Broad Institute Genomics Platform"/>
            <consortium name="The Broad Institute Genome Sequencing Center for Infectious Disease"/>
            <person name="Wu L."/>
            <person name="Ma J."/>
        </authorList>
    </citation>
    <scope>NUCLEOTIDE SEQUENCE [LARGE SCALE GENOMIC DNA]</scope>
    <source>
        <strain evidence="5">CGMCC 1.15342</strain>
    </source>
</reference>
<dbReference type="PANTHER" id="PTHR10584">
    <property type="entry name" value="SUGAR KINASE"/>
    <property type="match status" value="1"/>
</dbReference>
<dbReference type="Gene3D" id="3.40.1190.20">
    <property type="match status" value="1"/>
</dbReference>
<evidence type="ECO:0000313" key="5">
    <source>
        <dbReference type="Proteomes" id="UP000597338"/>
    </source>
</evidence>
<comment type="caution">
    <text evidence="4">The sequence shown here is derived from an EMBL/GenBank/DDBJ whole genome shotgun (WGS) entry which is preliminary data.</text>
</comment>